<dbReference type="GO" id="GO:0006355">
    <property type="term" value="P:regulation of DNA-templated transcription"/>
    <property type="evidence" value="ECO:0007669"/>
    <property type="project" value="InterPro"/>
</dbReference>
<evidence type="ECO:0000256" key="1">
    <source>
        <dbReference type="ARBA" id="ARBA00010820"/>
    </source>
</evidence>
<gene>
    <name evidence="4" type="ORF">FSB_LOCUS31181</name>
</gene>
<dbReference type="PANTHER" id="PTHR31662">
    <property type="entry name" value="BNAANNG10740D PROTEIN-RELATED"/>
    <property type="match status" value="1"/>
</dbReference>
<accession>A0A2N9GV81</accession>
<dbReference type="InterPro" id="IPR053932">
    <property type="entry name" value="GeBP-like_DBD"/>
</dbReference>
<feature type="compositionally biased region" description="Acidic residues" evidence="2">
    <location>
        <begin position="7"/>
        <end position="28"/>
    </location>
</feature>
<feature type="compositionally biased region" description="Basic and acidic residues" evidence="2">
    <location>
        <begin position="61"/>
        <end position="74"/>
    </location>
</feature>
<feature type="domain" description="Glabrous enhancer-binding protein-like DBD" evidence="3">
    <location>
        <begin position="100"/>
        <end position="196"/>
    </location>
</feature>
<name>A0A2N9GV81_FAGSY</name>
<comment type="similarity">
    <text evidence="1">Belongs to the GeBP family.</text>
</comment>
<dbReference type="Pfam" id="PF04504">
    <property type="entry name" value="GeBP-like_DBD"/>
    <property type="match status" value="1"/>
</dbReference>
<protein>
    <recommendedName>
        <fullName evidence="3">Glabrous enhancer-binding protein-like DBD domain-containing protein</fullName>
    </recommendedName>
</protein>
<proteinExistence type="inferred from homology"/>
<evidence type="ECO:0000256" key="2">
    <source>
        <dbReference type="SAM" id="MobiDB-lite"/>
    </source>
</evidence>
<feature type="region of interest" description="Disordered" evidence="2">
    <location>
        <begin position="1"/>
        <end position="36"/>
    </location>
</feature>
<dbReference type="GO" id="GO:0005634">
    <property type="term" value="C:nucleus"/>
    <property type="evidence" value="ECO:0007669"/>
    <property type="project" value="TreeGrafter"/>
</dbReference>
<sequence length="281" mass="32850">MVTFLNFEDDDTTDYSFKEEEEDLESESSEFSAEAEPLYEYHYDDELGDYIAISSPSSAEAEYHPDYEEPDSPRHNTTKRSRNEDEDNMHDKNNNKKKTARVWSQDDEITLLQALYEYAQKKRADPVAAPADMDHFYNSFKKSFHRKVTRIQVATKVRKLRKKFKDNIAAGKTNLLIKDNKTHDQNVYQLSNDIWGLMDLNSKCVVNNKLKMKSTLSFEGHGMDAFVKKCGLSLRMFEGDTKKKAILEERWNKFKLSQLDASRRQAAFKRKLMQFALESFQ</sequence>
<feature type="compositionally biased region" description="Low complexity" evidence="2">
    <location>
        <begin position="51"/>
        <end position="60"/>
    </location>
</feature>
<organism evidence="4">
    <name type="scientific">Fagus sylvatica</name>
    <name type="common">Beechnut</name>
    <dbReference type="NCBI Taxonomy" id="28930"/>
    <lineage>
        <taxon>Eukaryota</taxon>
        <taxon>Viridiplantae</taxon>
        <taxon>Streptophyta</taxon>
        <taxon>Embryophyta</taxon>
        <taxon>Tracheophyta</taxon>
        <taxon>Spermatophyta</taxon>
        <taxon>Magnoliopsida</taxon>
        <taxon>eudicotyledons</taxon>
        <taxon>Gunneridae</taxon>
        <taxon>Pentapetalae</taxon>
        <taxon>rosids</taxon>
        <taxon>fabids</taxon>
        <taxon>Fagales</taxon>
        <taxon>Fagaceae</taxon>
        <taxon>Fagus</taxon>
    </lineage>
</organism>
<evidence type="ECO:0000259" key="3">
    <source>
        <dbReference type="Pfam" id="PF04504"/>
    </source>
</evidence>
<dbReference type="PANTHER" id="PTHR31662:SF33">
    <property type="entry name" value="DNA-BINDING STOREKEEPER PROTEIN TRANSCRIPTIONAL REGULATOR-LIKE PROTEIN"/>
    <property type="match status" value="1"/>
</dbReference>
<dbReference type="InterPro" id="IPR007592">
    <property type="entry name" value="GEBP"/>
</dbReference>
<dbReference type="EMBL" id="OIVN01002401">
    <property type="protein sequence ID" value="SPD03299.1"/>
    <property type="molecule type" value="Genomic_DNA"/>
</dbReference>
<dbReference type="AlphaFoldDB" id="A0A2N9GV81"/>
<evidence type="ECO:0000313" key="4">
    <source>
        <dbReference type="EMBL" id="SPD03299.1"/>
    </source>
</evidence>
<feature type="region of interest" description="Disordered" evidence="2">
    <location>
        <begin position="50"/>
        <end position="101"/>
    </location>
</feature>
<reference evidence="4" key="1">
    <citation type="submission" date="2018-02" db="EMBL/GenBank/DDBJ databases">
        <authorList>
            <person name="Cohen D.B."/>
            <person name="Kent A.D."/>
        </authorList>
    </citation>
    <scope>NUCLEOTIDE SEQUENCE</scope>
</reference>